<reference evidence="3 4" key="1">
    <citation type="journal article" date="2021" name="Nat. Commun.">
        <title>Genetic determinants of endophytism in the Arabidopsis root mycobiome.</title>
        <authorList>
            <person name="Mesny F."/>
            <person name="Miyauchi S."/>
            <person name="Thiergart T."/>
            <person name="Pickel B."/>
            <person name="Atanasova L."/>
            <person name="Karlsson M."/>
            <person name="Huettel B."/>
            <person name="Barry K.W."/>
            <person name="Haridas S."/>
            <person name="Chen C."/>
            <person name="Bauer D."/>
            <person name="Andreopoulos W."/>
            <person name="Pangilinan J."/>
            <person name="LaButti K."/>
            <person name="Riley R."/>
            <person name="Lipzen A."/>
            <person name="Clum A."/>
            <person name="Drula E."/>
            <person name="Henrissat B."/>
            <person name="Kohler A."/>
            <person name="Grigoriev I.V."/>
            <person name="Martin F.M."/>
            <person name="Hacquard S."/>
        </authorList>
    </citation>
    <scope>NUCLEOTIDE SEQUENCE [LARGE SCALE GENOMIC DNA]</scope>
    <source>
        <strain evidence="3 4">MPI-SDFR-AT-0080</strain>
    </source>
</reference>
<evidence type="ECO:0000313" key="3">
    <source>
        <dbReference type="EMBL" id="KAH7057196.1"/>
    </source>
</evidence>
<keyword evidence="4" id="KW-1185">Reference proteome</keyword>
<dbReference type="InterPro" id="IPR036069">
    <property type="entry name" value="DUF34/NIF3_sf"/>
</dbReference>
<comment type="caution">
    <text evidence="3">The sequence shown here is derived from an EMBL/GenBank/DDBJ whole genome shotgun (WGS) entry which is preliminary data.</text>
</comment>
<dbReference type="Proteomes" id="UP000774617">
    <property type="component" value="Unassembled WGS sequence"/>
</dbReference>
<dbReference type="Gene3D" id="3.40.1390.30">
    <property type="entry name" value="NIF3 (NGG1p interacting factor 3)-like"/>
    <property type="match status" value="2"/>
</dbReference>
<evidence type="ECO:0000313" key="4">
    <source>
        <dbReference type="Proteomes" id="UP000774617"/>
    </source>
</evidence>
<comment type="similarity">
    <text evidence="1">Belongs to the GTP cyclohydrolase I type 2/NIF3 family.</text>
</comment>
<dbReference type="Pfam" id="PF01784">
    <property type="entry name" value="DUF34_NIF3"/>
    <property type="match status" value="1"/>
</dbReference>
<feature type="region of interest" description="Disordered" evidence="2">
    <location>
        <begin position="289"/>
        <end position="320"/>
    </location>
</feature>
<name>A0ABQ8GLI2_9PEZI</name>
<proteinExistence type="inferred from homology"/>
<dbReference type="SUPFAM" id="SSF102705">
    <property type="entry name" value="NIF3 (NGG1p interacting factor 3)-like"/>
    <property type="match status" value="1"/>
</dbReference>
<accession>A0ABQ8GLI2</accession>
<organism evidence="3 4">
    <name type="scientific">Macrophomina phaseolina</name>
    <dbReference type="NCBI Taxonomy" id="35725"/>
    <lineage>
        <taxon>Eukaryota</taxon>
        <taxon>Fungi</taxon>
        <taxon>Dikarya</taxon>
        <taxon>Ascomycota</taxon>
        <taxon>Pezizomycotina</taxon>
        <taxon>Dothideomycetes</taxon>
        <taxon>Dothideomycetes incertae sedis</taxon>
        <taxon>Botryosphaeriales</taxon>
        <taxon>Botryosphaeriaceae</taxon>
        <taxon>Macrophomina</taxon>
    </lineage>
</organism>
<feature type="compositionally biased region" description="Acidic residues" evidence="2">
    <location>
        <begin position="289"/>
        <end position="298"/>
    </location>
</feature>
<evidence type="ECO:0000256" key="2">
    <source>
        <dbReference type="SAM" id="MobiDB-lite"/>
    </source>
</evidence>
<sequence length="320" mass="34766">MKQETFQALSRCNSPPTHANVTHFLSTLLPPCANDVQFLYHTPRHPSYDPTRIQASHIVLSISPTPGVYAALQQRPPTATDHNQPICILHRPWRLHRRALPPSTLVLASHASLDTYLTVGWNTTLASRLGLLSGTSSAAACIQGYKGDAKRKIGLVAALRADTPNNTLATLTDAIKREFAGAGELYLPAGGGRESVRLESRITAVAIMSAFHAEEVERVLEAAAERGWIGDRRDGSGMLYLTGTAREHGLEAAAIANMPVVCVGHRPCEEWGMRYLAEKLREQWPELAVEEVSEDEEQPGPKKAGVVDEGVALSNDIDGM</sequence>
<dbReference type="EMBL" id="JAGTJR010000007">
    <property type="protein sequence ID" value="KAH7057196.1"/>
    <property type="molecule type" value="Genomic_DNA"/>
</dbReference>
<gene>
    <name evidence="3" type="ORF">B0J12DRAFT_405626</name>
</gene>
<protein>
    <submittedName>
        <fullName evidence="3">Uncharacterized protein</fullName>
    </submittedName>
</protein>
<evidence type="ECO:0000256" key="1">
    <source>
        <dbReference type="ARBA" id="ARBA00006964"/>
    </source>
</evidence>
<dbReference type="InterPro" id="IPR002678">
    <property type="entry name" value="DUF34/NIF3"/>
</dbReference>